<evidence type="ECO:0000256" key="1">
    <source>
        <dbReference type="ARBA" id="ARBA00023002"/>
    </source>
</evidence>
<dbReference type="Gene3D" id="3.20.20.30">
    <property type="entry name" value="Luciferase-like domain"/>
    <property type="match status" value="1"/>
</dbReference>
<keyword evidence="4" id="KW-1185">Reference proteome</keyword>
<evidence type="ECO:0000313" key="4">
    <source>
        <dbReference type="Proteomes" id="UP001526201"/>
    </source>
</evidence>
<dbReference type="PANTHER" id="PTHR43244">
    <property type="match status" value="1"/>
</dbReference>
<dbReference type="Pfam" id="PF00296">
    <property type="entry name" value="Bac_luciferase"/>
    <property type="match status" value="1"/>
</dbReference>
<proteinExistence type="predicted"/>
<reference evidence="3 4" key="1">
    <citation type="journal article" date="2022" name="BMC Genomics">
        <title>Comparative genome analysis of mycobacteria focusing on tRNA and non-coding RNA.</title>
        <authorList>
            <person name="Behra P.R.K."/>
            <person name="Pettersson B.M.F."/>
            <person name="Ramesh M."/>
            <person name="Das S."/>
            <person name="Dasgupta S."/>
            <person name="Kirsebom L.A."/>
        </authorList>
    </citation>
    <scope>NUCLEOTIDE SEQUENCE [LARGE SCALE GENOMIC DNA]</scope>
    <source>
        <strain evidence="3 4">DSM 44078</strain>
    </source>
</reference>
<dbReference type="InterPro" id="IPR011251">
    <property type="entry name" value="Luciferase-like_dom"/>
</dbReference>
<gene>
    <name evidence="3" type="ORF">H7J73_13030</name>
</gene>
<dbReference type="Proteomes" id="UP001526201">
    <property type="component" value="Unassembled WGS sequence"/>
</dbReference>
<dbReference type="PANTHER" id="PTHR43244:SF1">
    <property type="entry name" value="5,10-METHYLENETETRAHYDROMETHANOPTERIN REDUCTASE"/>
    <property type="match status" value="1"/>
</dbReference>
<dbReference type="SUPFAM" id="SSF51679">
    <property type="entry name" value="Bacterial luciferase-like"/>
    <property type="match status" value="1"/>
</dbReference>
<protein>
    <submittedName>
        <fullName evidence="3">LLM class flavin-dependent oxidoreductase</fullName>
    </submittedName>
</protein>
<name>A0ABT3CBX8_9MYCO</name>
<accession>A0ABT3CBX8</accession>
<dbReference type="InterPro" id="IPR050564">
    <property type="entry name" value="F420-G6PD/mer"/>
</dbReference>
<dbReference type="CDD" id="cd01097">
    <property type="entry name" value="Tetrahydromethanopterin_reductase"/>
    <property type="match status" value="1"/>
</dbReference>
<keyword evidence="1" id="KW-0560">Oxidoreductase</keyword>
<dbReference type="EMBL" id="JACKTY010000028">
    <property type="protein sequence ID" value="MCV7226952.1"/>
    <property type="molecule type" value="Genomic_DNA"/>
</dbReference>
<evidence type="ECO:0000259" key="2">
    <source>
        <dbReference type="Pfam" id="PF00296"/>
    </source>
</evidence>
<dbReference type="RefSeq" id="WP_264067833.1">
    <property type="nucleotide sequence ID" value="NZ_JACKTY010000028.1"/>
</dbReference>
<dbReference type="InterPro" id="IPR036661">
    <property type="entry name" value="Luciferase-like_sf"/>
</dbReference>
<sequence length="302" mass="31827">MSEPMTANGIPARVGVVWRPDFDPRALAAFAAAAEQSGVDELWLWEDCFLQGGIAQAAVALAQTTSLVVGVGVLPAPLRTVVATALEISTLATMFPGRVQVAIGHGVQPWMRQAGIAVTSPLTLLREYVTALRHLLAGQTVSVAGDYIRLDAVRLEFVPEVEVPVFIGGAGPKTLKLASEVADGVLLDCQQTAESVQTALGYVNHGRDCTRFRQVMYLACAPGANSTERLAAESRRWKVTPASEFGVGGSASDISAGVAPYCAAGLDTIILQPIGDEVEIPEFLEAVGRFAKASRRSGSPSR</sequence>
<comment type="caution">
    <text evidence="3">The sequence shown here is derived from an EMBL/GenBank/DDBJ whole genome shotgun (WGS) entry which is preliminary data.</text>
</comment>
<organism evidence="3 4">
    <name type="scientific">Mycolicibacterium komossense</name>
    <dbReference type="NCBI Taxonomy" id="1779"/>
    <lineage>
        <taxon>Bacteria</taxon>
        <taxon>Bacillati</taxon>
        <taxon>Actinomycetota</taxon>
        <taxon>Actinomycetes</taxon>
        <taxon>Mycobacteriales</taxon>
        <taxon>Mycobacteriaceae</taxon>
        <taxon>Mycolicibacterium</taxon>
    </lineage>
</organism>
<feature type="domain" description="Luciferase-like" evidence="2">
    <location>
        <begin position="22"/>
        <end position="232"/>
    </location>
</feature>
<evidence type="ECO:0000313" key="3">
    <source>
        <dbReference type="EMBL" id="MCV7226952.1"/>
    </source>
</evidence>